<gene>
    <name evidence="2" type="ORF">EJ913_03520</name>
</gene>
<dbReference type="Proteomes" id="UP000280346">
    <property type="component" value="Unassembled WGS sequence"/>
</dbReference>
<organism evidence="2 3">
    <name type="scientific">Azospirillum doebereinerae</name>
    <dbReference type="NCBI Taxonomy" id="92933"/>
    <lineage>
        <taxon>Bacteria</taxon>
        <taxon>Pseudomonadati</taxon>
        <taxon>Pseudomonadota</taxon>
        <taxon>Alphaproteobacteria</taxon>
        <taxon>Rhodospirillales</taxon>
        <taxon>Azospirillaceae</taxon>
        <taxon>Azospirillum</taxon>
    </lineage>
</organism>
<dbReference type="Pfam" id="PF19744">
    <property type="entry name" value="DUF6232"/>
    <property type="match status" value="1"/>
</dbReference>
<dbReference type="AlphaFoldDB" id="A0A433JDG0"/>
<feature type="transmembrane region" description="Helical" evidence="1">
    <location>
        <begin position="70"/>
        <end position="87"/>
    </location>
</feature>
<dbReference type="InterPro" id="IPR045629">
    <property type="entry name" value="DUF6232"/>
</dbReference>
<keyword evidence="3" id="KW-1185">Reference proteome</keyword>
<protein>
    <submittedName>
        <fullName evidence="2">Uncharacterized protein</fullName>
    </submittedName>
</protein>
<dbReference type="OrthoDB" id="7597097at2"/>
<name>A0A433JDG0_9PROT</name>
<keyword evidence="1" id="KW-0812">Transmembrane</keyword>
<reference evidence="2 3" key="1">
    <citation type="submission" date="2018-12" db="EMBL/GenBank/DDBJ databases">
        <authorList>
            <person name="Yang Y."/>
        </authorList>
    </citation>
    <scope>NUCLEOTIDE SEQUENCE [LARGE SCALE GENOMIC DNA]</scope>
    <source>
        <strain evidence="2 3">GSF71</strain>
    </source>
</reference>
<keyword evidence="1" id="KW-1133">Transmembrane helix</keyword>
<proteinExistence type="predicted"/>
<comment type="caution">
    <text evidence="2">The sequence shown here is derived from an EMBL/GenBank/DDBJ whole genome shotgun (WGS) entry which is preliminary data.</text>
</comment>
<sequence>MENPIYIDANITIAPSYTVIAGATYPIDTIHSVRIEKISSEINVGPIAVCVVGASMALFSIGGFRNADTAAATVVLMIGAVLLALGARKLGRGGKYALVVSTSSGEQKILFGRRYDQLDMIRHVLGNNVISARENALVQRLSDDDAKPCPRCAETIKANAMVCRFCGHDFAIGKKPDASLSSGPSIPAPRQADEPDVADQLRDLKVLLNKDLITKAEYEEHRRTLLLESFKAHP</sequence>
<dbReference type="EMBL" id="RZIJ01000002">
    <property type="protein sequence ID" value="RUQ74950.1"/>
    <property type="molecule type" value="Genomic_DNA"/>
</dbReference>
<evidence type="ECO:0000313" key="2">
    <source>
        <dbReference type="EMBL" id="RUQ74950.1"/>
    </source>
</evidence>
<feature type="transmembrane region" description="Helical" evidence="1">
    <location>
        <begin position="44"/>
        <end position="64"/>
    </location>
</feature>
<dbReference type="RefSeq" id="WP_126994853.1">
    <property type="nucleotide sequence ID" value="NZ_JBNPXW010000002.1"/>
</dbReference>
<evidence type="ECO:0000256" key="1">
    <source>
        <dbReference type="SAM" id="Phobius"/>
    </source>
</evidence>
<keyword evidence="1" id="KW-0472">Membrane</keyword>
<evidence type="ECO:0000313" key="3">
    <source>
        <dbReference type="Proteomes" id="UP000280346"/>
    </source>
</evidence>
<accession>A0A433JDG0</accession>